<evidence type="ECO:0000259" key="2">
    <source>
        <dbReference type="Pfam" id="PF15604"/>
    </source>
</evidence>
<sequence length="210" mass="22997">MAAPVVIVGAILVRLAAKKVLKQYLKNQSKQTLKRLGKRGGKICKNCKQRVKCFKKGKKGTDEELDRQLEMQEAALNNLTPDELETALKNFKGRPSDGNARAGERAKASRELERMLDNELRQGGVGAAERDRVVKSEVSRMMKGMDALHTLDWAGGGDGSMSGVGPKSENRSIGGSWSSRRQELLDMAQDAKKSGAENMSIKLQRCKPGV</sequence>
<dbReference type="EMBL" id="WIXI01000042">
    <property type="protein sequence ID" value="MQY46658.1"/>
    <property type="molecule type" value="Genomic_DNA"/>
</dbReference>
<evidence type="ECO:0000313" key="3">
    <source>
        <dbReference type="EMBL" id="MQY46658.1"/>
    </source>
</evidence>
<feature type="domain" description="Novel toxin 15" evidence="2">
    <location>
        <begin position="63"/>
        <end position="206"/>
    </location>
</feature>
<accession>A0A6A8A9Q9</accession>
<gene>
    <name evidence="3" type="ORF">GAO09_11480</name>
</gene>
<dbReference type="Pfam" id="PF15604">
    <property type="entry name" value="Ntox15"/>
    <property type="match status" value="1"/>
</dbReference>
<reference evidence="3 4" key="1">
    <citation type="submission" date="2019-11" db="EMBL/GenBank/DDBJ databases">
        <title>Genome analysis of Rhizobacterium cereale a novel genus and species isolated from maize roots in North Spain.</title>
        <authorList>
            <person name="Menendez E."/>
            <person name="Flores-Felix J.D."/>
            <person name="Ramirez-Bahena M.-H."/>
            <person name="Igual J.M."/>
            <person name="Garcia-Fraile P."/>
            <person name="Peix A."/>
            <person name="Velazquez E."/>
        </authorList>
    </citation>
    <scope>NUCLEOTIDE SEQUENCE [LARGE SCALE GENOMIC DNA]</scope>
    <source>
        <strain evidence="3 4">RZME27</strain>
    </source>
</reference>
<organism evidence="3 4">
    <name type="scientific">Endobacterium cereale</name>
    <dbReference type="NCBI Taxonomy" id="2663029"/>
    <lineage>
        <taxon>Bacteria</taxon>
        <taxon>Pseudomonadati</taxon>
        <taxon>Pseudomonadota</taxon>
        <taxon>Alphaproteobacteria</taxon>
        <taxon>Hyphomicrobiales</taxon>
        <taxon>Rhizobiaceae</taxon>
        <taxon>Endobacterium</taxon>
    </lineage>
</organism>
<evidence type="ECO:0000256" key="1">
    <source>
        <dbReference type="SAM" id="MobiDB-lite"/>
    </source>
</evidence>
<proteinExistence type="predicted"/>
<feature type="region of interest" description="Disordered" evidence="1">
    <location>
        <begin position="191"/>
        <end position="210"/>
    </location>
</feature>
<comment type="caution">
    <text evidence="3">The sequence shown here is derived from an EMBL/GenBank/DDBJ whole genome shotgun (WGS) entry which is preliminary data.</text>
</comment>
<name>A0A6A8A9Q9_9HYPH</name>
<keyword evidence="4" id="KW-1185">Reference proteome</keyword>
<dbReference type="Proteomes" id="UP000435138">
    <property type="component" value="Unassembled WGS sequence"/>
</dbReference>
<dbReference type="AlphaFoldDB" id="A0A6A8A9Q9"/>
<feature type="region of interest" description="Disordered" evidence="1">
    <location>
        <begin position="153"/>
        <end position="176"/>
    </location>
</feature>
<protein>
    <recommendedName>
        <fullName evidence="2">Novel toxin 15 domain-containing protein</fullName>
    </recommendedName>
</protein>
<dbReference type="InterPro" id="IPR028949">
    <property type="entry name" value="Ntox15"/>
</dbReference>
<dbReference type="RefSeq" id="WP_153354153.1">
    <property type="nucleotide sequence ID" value="NZ_JAYKOO010000010.1"/>
</dbReference>
<evidence type="ECO:0000313" key="4">
    <source>
        <dbReference type="Proteomes" id="UP000435138"/>
    </source>
</evidence>